<feature type="region of interest" description="Disordered" evidence="1">
    <location>
        <begin position="1"/>
        <end position="20"/>
    </location>
</feature>
<protein>
    <recommendedName>
        <fullName evidence="2">Cupin type-2 domain-containing protein</fullName>
    </recommendedName>
</protein>
<dbReference type="SUPFAM" id="SSF51182">
    <property type="entry name" value="RmlC-like cupins"/>
    <property type="match status" value="1"/>
</dbReference>
<accession>X1LN62</accession>
<feature type="compositionally biased region" description="Basic and acidic residues" evidence="1">
    <location>
        <begin position="1"/>
        <end position="10"/>
    </location>
</feature>
<feature type="non-terminal residue" evidence="3">
    <location>
        <position position="140"/>
    </location>
</feature>
<sequence>MPFKIEDFHGKHPFPPSEKKPALITRDKIVTFAYGNKPHLDFNWLFVSTDKLHVGIYQIPPRGRFEPPDIHAGDELYYILKGTLTMLNPETGDVHKVSKGDVLLIPKDGWHQGHNFTDEVVTILFAIAPLMWDPEKGPPS</sequence>
<dbReference type="EMBL" id="BARV01009761">
    <property type="protein sequence ID" value="GAI03840.1"/>
    <property type="molecule type" value="Genomic_DNA"/>
</dbReference>
<reference evidence="3" key="1">
    <citation type="journal article" date="2014" name="Front. Microbiol.">
        <title>High frequency of phylogenetically diverse reductive dehalogenase-homologous genes in deep subseafloor sedimentary metagenomes.</title>
        <authorList>
            <person name="Kawai M."/>
            <person name="Futagami T."/>
            <person name="Toyoda A."/>
            <person name="Takaki Y."/>
            <person name="Nishi S."/>
            <person name="Hori S."/>
            <person name="Arai W."/>
            <person name="Tsubouchi T."/>
            <person name="Morono Y."/>
            <person name="Uchiyama I."/>
            <person name="Ito T."/>
            <person name="Fujiyama A."/>
            <person name="Inagaki F."/>
            <person name="Takami H."/>
        </authorList>
    </citation>
    <scope>NUCLEOTIDE SEQUENCE</scope>
    <source>
        <strain evidence="3">Expedition CK06-06</strain>
    </source>
</reference>
<dbReference type="InterPro" id="IPR011051">
    <property type="entry name" value="RmlC_Cupin_sf"/>
</dbReference>
<evidence type="ECO:0000256" key="1">
    <source>
        <dbReference type="SAM" id="MobiDB-lite"/>
    </source>
</evidence>
<gene>
    <name evidence="3" type="ORF">S06H3_19131</name>
</gene>
<comment type="caution">
    <text evidence="3">The sequence shown here is derived from an EMBL/GenBank/DDBJ whole genome shotgun (WGS) entry which is preliminary data.</text>
</comment>
<name>X1LN62_9ZZZZ</name>
<dbReference type="AlphaFoldDB" id="X1LN62"/>
<organism evidence="3">
    <name type="scientific">marine sediment metagenome</name>
    <dbReference type="NCBI Taxonomy" id="412755"/>
    <lineage>
        <taxon>unclassified sequences</taxon>
        <taxon>metagenomes</taxon>
        <taxon>ecological metagenomes</taxon>
    </lineage>
</organism>
<evidence type="ECO:0000313" key="3">
    <source>
        <dbReference type="EMBL" id="GAI03840.1"/>
    </source>
</evidence>
<proteinExistence type="predicted"/>
<dbReference type="CDD" id="cd02208">
    <property type="entry name" value="cupin_RmlC-like"/>
    <property type="match status" value="1"/>
</dbReference>
<dbReference type="Pfam" id="PF07883">
    <property type="entry name" value="Cupin_2"/>
    <property type="match status" value="1"/>
</dbReference>
<evidence type="ECO:0000259" key="2">
    <source>
        <dbReference type="Pfam" id="PF07883"/>
    </source>
</evidence>
<dbReference type="InterPro" id="IPR013096">
    <property type="entry name" value="Cupin_2"/>
</dbReference>
<feature type="domain" description="Cupin type-2" evidence="2">
    <location>
        <begin position="56"/>
        <end position="125"/>
    </location>
</feature>
<dbReference type="Gene3D" id="2.60.120.10">
    <property type="entry name" value="Jelly Rolls"/>
    <property type="match status" value="1"/>
</dbReference>
<dbReference type="InterPro" id="IPR014710">
    <property type="entry name" value="RmlC-like_jellyroll"/>
</dbReference>